<name>A0A1G2FWS4_9BACT</name>
<dbReference type="Proteomes" id="UP000176700">
    <property type="component" value="Unassembled WGS sequence"/>
</dbReference>
<evidence type="ECO:0000313" key="3">
    <source>
        <dbReference type="Proteomes" id="UP000176700"/>
    </source>
</evidence>
<feature type="chain" id="PRO_5009582895" description="PKD domain-containing protein" evidence="1">
    <location>
        <begin position="21"/>
        <end position="357"/>
    </location>
</feature>
<accession>A0A1G2FWS4</accession>
<gene>
    <name evidence="2" type="ORF">A2W41_01540</name>
</gene>
<evidence type="ECO:0000313" key="2">
    <source>
        <dbReference type="EMBL" id="OGZ42535.1"/>
    </source>
</evidence>
<feature type="signal peptide" evidence="1">
    <location>
        <begin position="1"/>
        <end position="20"/>
    </location>
</feature>
<dbReference type="AlphaFoldDB" id="A0A1G2FWS4"/>
<reference evidence="2 3" key="1">
    <citation type="journal article" date="2016" name="Nat. Commun.">
        <title>Thousands of microbial genomes shed light on interconnected biogeochemical processes in an aquifer system.</title>
        <authorList>
            <person name="Anantharaman K."/>
            <person name="Brown C.T."/>
            <person name="Hug L.A."/>
            <person name="Sharon I."/>
            <person name="Castelle C.J."/>
            <person name="Probst A.J."/>
            <person name="Thomas B.C."/>
            <person name="Singh A."/>
            <person name="Wilkins M.J."/>
            <person name="Karaoz U."/>
            <person name="Brodie E.L."/>
            <person name="Williams K.H."/>
            <person name="Hubbard S.S."/>
            <person name="Banfield J.F."/>
        </authorList>
    </citation>
    <scope>NUCLEOTIDE SEQUENCE [LARGE SCALE GENOMIC DNA]</scope>
</reference>
<sequence length="357" mass="38545">MTARLTIKTVPLLFMLFVFSVAPSTTSSQPLPEAGGTEDGVSDAVSDFLKKQESRYRAFTISILIKPQTPGPGGVVRAVAQGFGRNLSEEIIVWYKNGKEVFRGRGETTYDLTAGALGSETTITASVIFPDGVVRSATETVRPSVVHLIWEAKTQVPPWYKGKAVPSPGSNIVVEAIPKLFFNGSPLDPDNLNYTWKINNQTQIHASGKGKHAIRFRADNIVGAVKNISLTVSSATGVVSANGSISIPVYRPKVLLYKEEPLIGAKNENALNTITVVSGEDALLRAEPFFFNKGAANNLEYTWRVNNDIVTGSQRSSPVLTLKTESGVSGEQGINVSVKNPENTFQTTNTLINAYVE</sequence>
<dbReference type="EMBL" id="MHNI01000016">
    <property type="protein sequence ID" value="OGZ42535.1"/>
    <property type="molecule type" value="Genomic_DNA"/>
</dbReference>
<organism evidence="2 3">
    <name type="scientific">Candidatus Ryanbacteria bacterium RIFCSPHIGHO2_01_45_13</name>
    <dbReference type="NCBI Taxonomy" id="1802112"/>
    <lineage>
        <taxon>Bacteria</taxon>
        <taxon>Candidatus Ryaniibacteriota</taxon>
    </lineage>
</organism>
<keyword evidence="1" id="KW-0732">Signal</keyword>
<evidence type="ECO:0008006" key="4">
    <source>
        <dbReference type="Google" id="ProtNLM"/>
    </source>
</evidence>
<evidence type="ECO:0000256" key="1">
    <source>
        <dbReference type="SAM" id="SignalP"/>
    </source>
</evidence>
<proteinExistence type="predicted"/>
<protein>
    <recommendedName>
        <fullName evidence="4">PKD domain-containing protein</fullName>
    </recommendedName>
</protein>
<comment type="caution">
    <text evidence="2">The sequence shown here is derived from an EMBL/GenBank/DDBJ whole genome shotgun (WGS) entry which is preliminary data.</text>
</comment>